<evidence type="ECO:0000256" key="6">
    <source>
        <dbReference type="ARBA" id="ARBA00023284"/>
    </source>
</evidence>
<dbReference type="PANTHER" id="PTHR35272:SF3">
    <property type="entry name" value="THIOL:DISULFIDE INTERCHANGE PROTEIN DSBC"/>
    <property type="match status" value="1"/>
</dbReference>
<dbReference type="GO" id="GO:0042597">
    <property type="term" value="C:periplasmic space"/>
    <property type="evidence" value="ECO:0007669"/>
    <property type="project" value="UniProtKB-SubCell"/>
</dbReference>
<evidence type="ECO:0000256" key="2">
    <source>
        <dbReference type="ARBA" id="ARBA00009813"/>
    </source>
</evidence>
<evidence type="ECO:0000313" key="10">
    <source>
        <dbReference type="EMBL" id="RDH88616.1"/>
    </source>
</evidence>
<dbReference type="InterPro" id="IPR012336">
    <property type="entry name" value="Thioredoxin-like_fold"/>
</dbReference>
<keyword evidence="3 7" id="KW-0732">Signal</keyword>
<keyword evidence="6 7" id="KW-0676">Redox-active center</keyword>
<dbReference type="Gene3D" id="3.10.450.70">
    <property type="entry name" value="Disulphide bond isomerase, DsbC/G, N-terminal"/>
    <property type="match status" value="1"/>
</dbReference>
<feature type="signal peptide" evidence="7">
    <location>
        <begin position="1"/>
        <end position="31"/>
    </location>
</feature>
<dbReference type="AlphaFoldDB" id="A0A370DUT6"/>
<protein>
    <recommendedName>
        <fullName evidence="7">Thiol:disulfide interchange protein</fullName>
    </recommendedName>
</protein>
<dbReference type="SUPFAM" id="SSF52833">
    <property type="entry name" value="Thioredoxin-like"/>
    <property type="match status" value="1"/>
</dbReference>
<feature type="domain" description="Disulphide bond isomerase DsbC/G N-terminal" evidence="8">
    <location>
        <begin position="31"/>
        <end position="99"/>
    </location>
</feature>
<evidence type="ECO:0000259" key="8">
    <source>
        <dbReference type="Pfam" id="PF10411"/>
    </source>
</evidence>
<keyword evidence="5" id="KW-1015">Disulfide bond</keyword>
<dbReference type="InterPro" id="IPR051470">
    <property type="entry name" value="Thiol:disulfide_interchange"/>
</dbReference>
<evidence type="ECO:0000313" key="11">
    <source>
        <dbReference type="Proteomes" id="UP000254771"/>
    </source>
</evidence>
<comment type="function">
    <text evidence="7">Required for disulfide bond formation in some periplasmic proteins. Acts by transferring its disulfide bond to other proteins and is reduced in the process.</text>
</comment>
<keyword evidence="4 7" id="KW-0574">Periplasm</keyword>
<dbReference type="InterPro" id="IPR033954">
    <property type="entry name" value="DiS-bond_Isoase_DsbC/G"/>
</dbReference>
<evidence type="ECO:0000256" key="5">
    <source>
        <dbReference type="ARBA" id="ARBA00023157"/>
    </source>
</evidence>
<dbReference type="PANTHER" id="PTHR35272">
    <property type="entry name" value="THIOL:DISULFIDE INTERCHANGE PROTEIN DSBC-RELATED"/>
    <property type="match status" value="1"/>
</dbReference>
<dbReference type="InterPro" id="IPR009094">
    <property type="entry name" value="DiS-bond_isomerase_DsbC/G_N_sf"/>
</dbReference>
<dbReference type="EMBL" id="QFXE01000001">
    <property type="protein sequence ID" value="RDH88616.1"/>
    <property type="molecule type" value="Genomic_DNA"/>
</dbReference>
<evidence type="ECO:0000259" key="9">
    <source>
        <dbReference type="Pfam" id="PF13098"/>
    </source>
</evidence>
<feature type="chain" id="PRO_5016480220" description="Thiol:disulfide interchange protein" evidence="7">
    <location>
        <begin position="32"/>
        <end position="253"/>
    </location>
</feature>
<dbReference type="SUPFAM" id="SSF54423">
    <property type="entry name" value="DsbC/DsbG N-terminal domain-like"/>
    <property type="match status" value="1"/>
</dbReference>
<evidence type="ECO:0000256" key="3">
    <source>
        <dbReference type="ARBA" id="ARBA00022729"/>
    </source>
</evidence>
<comment type="caution">
    <text evidence="10">The sequence shown here is derived from an EMBL/GenBank/DDBJ whole genome shotgun (WGS) entry which is preliminary data.</text>
</comment>
<dbReference type="Pfam" id="PF10411">
    <property type="entry name" value="DsbC_N"/>
    <property type="match status" value="1"/>
</dbReference>
<name>A0A370DUT6_9GAMM</name>
<dbReference type="InterPro" id="IPR018950">
    <property type="entry name" value="DiS-bond_isomerase_DsbC/G_N"/>
</dbReference>
<comment type="similarity">
    <text evidence="2 7">Belongs to the thioredoxin family. DsbC subfamily.</text>
</comment>
<dbReference type="Gene3D" id="3.40.30.10">
    <property type="entry name" value="Glutaredoxin"/>
    <property type="match status" value="1"/>
</dbReference>
<keyword evidence="11" id="KW-1185">Reference proteome</keyword>
<evidence type="ECO:0000256" key="7">
    <source>
        <dbReference type="RuleBase" id="RU364038"/>
    </source>
</evidence>
<sequence length="253" mass="27381">MKKNFNIRRKQAGILSAAALVALLSFGNSQAAEDAATIKRVQDGIAKLIPGEKPDSITESMVPGLYEVMIGPRLFYVSGDGKYLFNGKLFEIATREDLSTPKISLAKADAITKAGEGNMVIFGPEDSKHTITVFTDIDCGYCRKLHSEITQYNDLGIRVRYMMYPRAGVGSASYTKAVSVWCADDQKAAMTLSKSGKPIDEKLCDNPIVDHMKLGELLGVTGTPAVFLSDGELLPGYVPAAKMSAYLNGRTNQ</sequence>
<proteinExistence type="inferred from homology"/>
<dbReference type="CDD" id="cd03020">
    <property type="entry name" value="DsbA_DsbC_DsbG"/>
    <property type="match status" value="1"/>
</dbReference>
<evidence type="ECO:0000256" key="4">
    <source>
        <dbReference type="ARBA" id="ARBA00022764"/>
    </source>
</evidence>
<dbReference type="Pfam" id="PF13098">
    <property type="entry name" value="Thioredoxin_2"/>
    <property type="match status" value="1"/>
</dbReference>
<gene>
    <name evidence="10" type="ORF">DIZ78_01410</name>
</gene>
<dbReference type="Proteomes" id="UP000254771">
    <property type="component" value="Unassembled WGS sequence"/>
</dbReference>
<feature type="domain" description="Thioredoxin-like fold" evidence="9">
    <location>
        <begin position="126"/>
        <end position="247"/>
    </location>
</feature>
<evidence type="ECO:0000256" key="1">
    <source>
        <dbReference type="ARBA" id="ARBA00004418"/>
    </source>
</evidence>
<reference evidence="10 11" key="1">
    <citation type="journal article" date="2018" name="ISME J.">
        <title>Endosymbiont genomes yield clues of tubeworm success.</title>
        <authorList>
            <person name="Li Y."/>
            <person name="Liles M.R."/>
            <person name="Halanych K.M."/>
        </authorList>
    </citation>
    <scope>NUCLEOTIDE SEQUENCE [LARGE SCALE GENOMIC DNA]</scope>
    <source>
        <strain evidence="10">A1462</strain>
    </source>
</reference>
<dbReference type="InterPro" id="IPR036249">
    <property type="entry name" value="Thioredoxin-like_sf"/>
</dbReference>
<comment type="subcellular location">
    <subcellularLocation>
        <location evidence="1 7">Periplasm</location>
    </subcellularLocation>
</comment>
<accession>A0A370DUT6</accession>
<organism evidence="10 11">
    <name type="scientific">endosymbiont of Escarpia spicata</name>
    <dbReference type="NCBI Taxonomy" id="2200908"/>
    <lineage>
        <taxon>Bacteria</taxon>
        <taxon>Pseudomonadati</taxon>
        <taxon>Pseudomonadota</taxon>
        <taxon>Gammaproteobacteria</taxon>
        <taxon>sulfur-oxidizing symbionts</taxon>
    </lineage>
</organism>